<sequence>MFRRYLHLAKPGIVTGNLITVTGGFLLASRGDIDVLLLLATIIGVSLVVASGCVLNNIIDRDIDRLMARTCNRSLVQGTVNVQVALGYAVLMGLAGFALLAFGANLLAAGVALIGFLIYVGVYSLWVKRHTVHGTVIGSLSGASPPVIGYCAVTGRFDAGALLLLVIFSLWQMPHSYAIAIFRYDDYAAASIPVLPVRRGIASTRRHIIGYIVAFIVASLLLTLIGYTGYVYLVIAALVGGYWLKLALTYRDCSDDRAWAKRVFLYSILVVTMLSVAMSVDFAPRVPTPASA</sequence>
<comment type="caution">
    <text evidence="10">The sequence shown here is derived from an EMBL/GenBank/DDBJ whole genome shotgun (WGS) entry which is preliminary data.</text>
</comment>
<keyword evidence="7 9" id="KW-0472">Membrane</keyword>
<comment type="catalytic activity">
    <reaction evidence="8 9">
        <text>heme b + (2E,6E)-farnesyl diphosphate + H2O = Fe(II)-heme o + diphosphate</text>
        <dbReference type="Rhea" id="RHEA:28070"/>
        <dbReference type="ChEBI" id="CHEBI:15377"/>
        <dbReference type="ChEBI" id="CHEBI:33019"/>
        <dbReference type="ChEBI" id="CHEBI:60344"/>
        <dbReference type="ChEBI" id="CHEBI:60530"/>
        <dbReference type="ChEBI" id="CHEBI:175763"/>
        <dbReference type="EC" id="2.5.1.141"/>
    </reaction>
</comment>
<feature type="transmembrane region" description="Helical" evidence="9">
    <location>
        <begin position="106"/>
        <end position="126"/>
    </location>
</feature>
<proteinExistence type="inferred from homology"/>
<dbReference type="HAMAP" id="MF_00154">
    <property type="entry name" value="CyoE_CtaB"/>
    <property type="match status" value="1"/>
</dbReference>
<keyword evidence="6 9" id="KW-0350">Heme biosynthesis</keyword>
<evidence type="ECO:0000313" key="10">
    <source>
        <dbReference type="EMBL" id="RKQ95920.1"/>
    </source>
</evidence>
<keyword evidence="3 9" id="KW-0808">Transferase</keyword>
<dbReference type="OrthoDB" id="9814417at2"/>
<dbReference type="CDD" id="cd13957">
    <property type="entry name" value="PT_UbiA_Cox10"/>
    <property type="match status" value="1"/>
</dbReference>
<dbReference type="Pfam" id="PF01040">
    <property type="entry name" value="UbiA"/>
    <property type="match status" value="1"/>
</dbReference>
<keyword evidence="4 9" id="KW-0812">Transmembrane</keyword>
<comment type="similarity">
    <text evidence="9">Belongs to the UbiA prenyltransferase family. Protoheme IX farnesyltransferase subfamily.</text>
</comment>
<feature type="transmembrane region" description="Helical" evidence="9">
    <location>
        <begin position="263"/>
        <end position="283"/>
    </location>
</feature>
<comment type="miscellaneous">
    <text evidence="9">Carbon 2 of the heme B porphyrin ring is defined according to the Fischer nomenclature.</text>
</comment>
<dbReference type="InterPro" id="IPR030470">
    <property type="entry name" value="UbiA_prenylTrfase_CS"/>
</dbReference>
<reference evidence="10 11" key="1">
    <citation type="submission" date="2018-10" db="EMBL/GenBank/DDBJ databases">
        <title>Genomic Encyclopedia of Type Strains, Phase IV (KMG-IV): sequencing the most valuable type-strain genomes for metagenomic binning, comparative biology and taxonomic classification.</title>
        <authorList>
            <person name="Goeker M."/>
        </authorList>
    </citation>
    <scope>NUCLEOTIDE SEQUENCE [LARGE SCALE GENOMIC DNA]</scope>
    <source>
        <strain evidence="10 11">DSM 23229</strain>
    </source>
</reference>
<dbReference type="PROSITE" id="PS00943">
    <property type="entry name" value="UBIA"/>
    <property type="match status" value="1"/>
</dbReference>
<dbReference type="EC" id="2.5.1.141" evidence="9"/>
<feature type="transmembrane region" description="Helical" evidence="9">
    <location>
        <begin position="231"/>
        <end position="251"/>
    </location>
</feature>
<dbReference type="UniPathway" id="UPA00834">
    <property type="reaction ID" value="UER00712"/>
</dbReference>
<accession>A0A420WT36</accession>
<evidence type="ECO:0000256" key="3">
    <source>
        <dbReference type="ARBA" id="ARBA00022679"/>
    </source>
</evidence>
<dbReference type="PANTHER" id="PTHR43448:SF2">
    <property type="entry name" value="PROTOHEME IX FARNESYLTRANSFERASE, MITOCHONDRIAL"/>
    <property type="match status" value="1"/>
</dbReference>
<dbReference type="PANTHER" id="PTHR43448">
    <property type="entry name" value="PROTOHEME IX FARNESYLTRANSFERASE, MITOCHONDRIAL"/>
    <property type="match status" value="1"/>
</dbReference>
<organism evidence="10 11">
    <name type="scientific">Kushneria sinocarnis</name>
    <dbReference type="NCBI Taxonomy" id="595502"/>
    <lineage>
        <taxon>Bacteria</taxon>
        <taxon>Pseudomonadati</taxon>
        <taxon>Pseudomonadota</taxon>
        <taxon>Gammaproteobacteria</taxon>
        <taxon>Oceanospirillales</taxon>
        <taxon>Halomonadaceae</taxon>
        <taxon>Kushneria</taxon>
    </lineage>
</organism>
<evidence type="ECO:0000256" key="5">
    <source>
        <dbReference type="ARBA" id="ARBA00022989"/>
    </source>
</evidence>
<dbReference type="InterPro" id="IPR000537">
    <property type="entry name" value="UbiA_prenyltransferase"/>
</dbReference>
<keyword evidence="11" id="KW-1185">Reference proteome</keyword>
<dbReference type="NCBIfam" id="NF003348">
    <property type="entry name" value="PRK04375.1-1"/>
    <property type="match status" value="1"/>
</dbReference>
<evidence type="ECO:0000256" key="8">
    <source>
        <dbReference type="ARBA" id="ARBA00047690"/>
    </source>
</evidence>
<evidence type="ECO:0000256" key="4">
    <source>
        <dbReference type="ARBA" id="ARBA00022692"/>
    </source>
</evidence>
<dbReference type="GO" id="GO:0008495">
    <property type="term" value="F:protoheme IX farnesyltransferase activity"/>
    <property type="evidence" value="ECO:0007669"/>
    <property type="project" value="UniProtKB-UniRule"/>
</dbReference>
<keyword evidence="2 9" id="KW-1003">Cell membrane</keyword>
<comment type="subcellular location">
    <subcellularLocation>
        <location evidence="1 9">Cell membrane</location>
        <topology evidence="1 9">Multi-pass membrane protein</topology>
    </subcellularLocation>
</comment>
<dbReference type="GO" id="GO:0005886">
    <property type="term" value="C:plasma membrane"/>
    <property type="evidence" value="ECO:0007669"/>
    <property type="project" value="UniProtKB-SubCell"/>
</dbReference>
<name>A0A420WT36_9GAMM</name>
<dbReference type="RefSeq" id="WP_121173993.1">
    <property type="nucleotide sequence ID" value="NZ_RBIN01000010.1"/>
</dbReference>
<evidence type="ECO:0000256" key="9">
    <source>
        <dbReference type="HAMAP-Rule" id="MF_00154"/>
    </source>
</evidence>
<dbReference type="InterPro" id="IPR044878">
    <property type="entry name" value="UbiA_sf"/>
</dbReference>
<gene>
    <name evidence="9" type="primary">cyoE</name>
    <name evidence="10" type="ORF">C7446_3111</name>
</gene>
<comment type="function">
    <text evidence="9">Converts heme B (protoheme IX) to heme O by substitution of the vinyl group on carbon 2 of heme B porphyrin ring with a hydroxyethyl farnesyl side group.</text>
</comment>
<evidence type="ECO:0000256" key="1">
    <source>
        <dbReference type="ARBA" id="ARBA00004651"/>
    </source>
</evidence>
<dbReference type="Gene3D" id="1.10.357.140">
    <property type="entry name" value="UbiA prenyltransferase"/>
    <property type="match status" value="1"/>
</dbReference>
<feature type="transmembrane region" description="Helical" evidence="9">
    <location>
        <begin position="12"/>
        <end position="29"/>
    </location>
</feature>
<dbReference type="Proteomes" id="UP000281975">
    <property type="component" value="Unassembled WGS sequence"/>
</dbReference>
<keyword evidence="5 9" id="KW-1133">Transmembrane helix</keyword>
<dbReference type="FunFam" id="1.10.357.140:FF:000001">
    <property type="entry name" value="Protoheme IX farnesyltransferase"/>
    <property type="match status" value="1"/>
</dbReference>
<feature type="transmembrane region" description="Helical" evidence="9">
    <location>
        <begin position="35"/>
        <end position="59"/>
    </location>
</feature>
<dbReference type="NCBIfam" id="TIGR01473">
    <property type="entry name" value="cyoE_ctaB"/>
    <property type="match status" value="1"/>
</dbReference>
<feature type="transmembrane region" description="Helical" evidence="9">
    <location>
        <begin position="208"/>
        <end position="225"/>
    </location>
</feature>
<dbReference type="InterPro" id="IPR006369">
    <property type="entry name" value="Protohaem_IX_farnesylTrfase"/>
</dbReference>
<evidence type="ECO:0000256" key="2">
    <source>
        <dbReference type="ARBA" id="ARBA00022475"/>
    </source>
</evidence>
<evidence type="ECO:0000313" key="11">
    <source>
        <dbReference type="Proteomes" id="UP000281975"/>
    </source>
</evidence>
<evidence type="ECO:0000256" key="6">
    <source>
        <dbReference type="ARBA" id="ARBA00023133"/>
    </source>
</evidence>
<protein>
    <recommendedName>
        <fullName evidence="9">Protoheme IX farnesyltransferase</fullName>
        <ecNumber evidence="9">2.5.1.141</ecNumber>
    </recommendedName>
    <alternativeName>
        <fullName evidence="9">Heme B farnesyltransferase</fullName>
    </alternativeName>
    <alternativeName>
        <fullName evidence="9">Heme O synthase</fullName>
    </alternativeName>
</protein>
<comment type="pathway">
    <text evidence="9">Porphyrin-containing compound metabolism; heme O biosynthesis; heme O from protoheme: step 1/1.</text>
</comment>
<feature type="transmembrane region" description="Helical" evidence="9">
    <location>
        <begin position="147"/>
        <end position="171"/>
    </location>
</feature>
<dbReference type="GO" id="GO:0048034">
    <property type="term" value="P:heme O biosynthetic process"/>
    <property type="evidence" value="ECO:0007669"/>
    <property type="project" value="UniProtKB-UniRule"/>
</dbReference>
<dbReference type="EMBL" id="RBIN01000010">
    <property type="protein sequence ID" value="RKQ95920.1"/>
    <property type="molecule type" value="Genomic_DNA"/>
</dbReference>
<evidence type="ECO:0000256" key="7">
    <source>
        <dbReference type="ARBA" id="ARBA00023136"/>
    </source>
</evidence>
<dbReference type="AlphaFoldDB" id="A0A420WT36"/>
<feature type="transmembrane region" description="Helical" evidence="9">
    <location>
        <begin position="80"/>
        <end position="100"/>
    </location>
</feature>